<keyword evidence="2" id="KW-0408">Iron</keyword>
<dbReference type="Proteomes" id="UP000886069">
    <property type="component" value="Unassembled WGS sequence"/>
</dbReference>
<dbReference type="PANTHER" id="PTHR40447">
    <property type="entry name" value="ANAEROBIC SULFITE REDUCTASE SUBUNIT A"/>
    <property type="match status" value="1"/>
</dbReference>
<evidence type="ECO:0000256" key="2">
    <source>
        <dbReference type="ARBA" id="ARBA00023004"/>
    </source>
</evidence>
<dbReference type="AlphaFoldDB" id="A0A7V2F4B0"/>
<keyword evidence="1" id="KW-0479">Metal-binding</keyword>
<feature type="domain" description="4Fe-4S ferredoxin-type" evidence="4">
    <location>
        <begin position="233"/>
        <end position="263"/>
    </location>
</feature>
<feature type="domain" description="4Fe-4S ferredoxin-type" evidence="4">
    <location>
        <begin position="310"/>
        <end position="339"/>
    </location>
</feature>
<dbReference type="GO" id="GO:0046872">
    <property type="term" value="F:metal ion binding"/>
    <property type="evidence" value="ECO:0007669"/>
    <property type="project" value="UniProtKB-KW"/>
</dbReference>
<comment type="caution">
    <text evidence="5">The sequence shown here is derived from an EMBL/GenBank/DDBJ whole genome shotgun (WGS) entry which is preliminary data.</text>
</comment>
<evidence type="ECO:0000256" key="1">
    <source>
        <dbReference type="ARBA" id="ARBA00022723"/>
    </source>
</evidence>
<protein>
    <recommendedName>
        <fullName evidence="4">4Fe-4S ferredoxin-type domain-containing protein</fullName>
    </recommendedName>
</protein>
<evidence type="ECO:0000259" key="4">
    <source>
        <dbReference type="PROSITE" id="PS51379"/>
    </source>
</evidence>
<dbReference type="Pfam" id="PF17179">
    <property type="entry name" value="Fer4_22"/>
    <property type="match status" value="1"/>
</dbReference>
<accession>A0A7V2F4B0</accession>
<proteinExistence type="predicted"/>
<dbReference type="PANTHER" id="PTHR40447:SF1">
    <property type="entry name" value="ANAEROBIC SULFITE REDUCTASE SUBUNIT A"/>
    <property type="match status" value="1"/>
</dbReference>
<name>A0A7V2F4B0_UNCEI</name>
<dbReference type="GO" id="GO:0051536">
    <property type="term" value="F:iron-sulfur cluster binding"/>
    <property type="evidence" value="ECO:0007669"/>
    <property type="project" value="UniProtKB-KW"/>
</dbReference>
<gene>
    <name evidence="5" type="ORF">ENO08_07860</name>
</gene>
<evidence type="ECO:0000256" key="3">
    <source>
        <dbReference type="ARBA" id="ARBA00023014"/>
    </source>
</evidence>
<dbReference type="InterPro" id="IPR017900">
    <property type="entry name" value="4Fe4S_Fe_S_CS"/>
</dbReference>
<dbReference type="InterPro" id="IPR017896">
    <property type="entry name" value="4Fe4S_Fe-S-bd"/>
</dbReference>
<sequence length="349" mass="39175">MQFIDSTNFERLLKKLSGEGELFVPVTEEDTGKLHIERVEAFPLPEGMSLEGFRTVETLKGFAQLLRSTVAEYPAEELDEFEAGENAPTFIVVGARACDIAAMELVDKVQIEGDFEDPFYRIRREKMFTIAADCTDCGDSCFCSLVGRNPWPEKGYDLTLSKVDAGYLVEAGSERGEKVISENGDLFTAPRDGQEKARDDSRMKVVAKLKENNRDFPDAAKMTEPLREALTDGLWEEESARCVECGACTNICPTCYCFLLFDVAEGEKFRRVMSWDSCQVTGYARMAGMGNPRPRLSDRVKHRYYHKYDYLPLSHGEIFCTGCGRCIDTCSAGIDMRAVFRNVMSKAAK</sequence>
<evidence type="ECO:0000313" key="5">
    <source>
        <dbReference type="EMBL" id="HER44358.1"/>
    </source>
</evidence>
<dbReference type="PROSITE" id="PS00198">
    <property type="entry name" value="4FE4S_FER_1"/>
    <property type="match status" value="1"/>
</dbReference>
<dbReference type="SUPFAM" id="SSF46548">
    <property type="entry name" value="alpha-helical ferredoxin"/>
    <property type="match status" value="1"/>
</dbReference>
<reference evidence="5" key="1">
    <citation type="journal article" date="2020" name="mSystems">
        <title>Genome- and Community-Level Interaction Insights into Carbon Utilization and Element Cycling Functions of Hydrothermarchaeota in Hydrothermal Sediment.</title>
        <authorList>
            <person name="Zhou Z."/>
            <person name="Liu Y."/>
            <person name="Xu W."/>
            <person name="Pan J."/>
            <person name="Luo Z.H."/>
            <person name="Li M."/>
        </authorList>
    </citation>
    <scope>NUCLEOTIDE SEQUENCE [LARGE SCALE GENOMIC DNA]</scope>
    <source>
        <strain evidence="5">SpSt-1233</strain>
    </source>
</reference>
<dbReference type="EMBL" id="DSEC01000566">
    <property type="protein sequence ID" value="HER44358.1"/>
    <property type="molecule type" value="Genomic_DNA"/>
</dbReference>
<dbReference type="PROSITE" id="PS51379">
    <property type="entry name" value="4FE4S_FER_2"/>
    <property type="match status" value="2"/>
</dbReference>
<organism evidence="5">
    <name type="scientific">Eiseniibacteriota bacterium</name>
    <dbReference type="NCBI Taxonomy" id="2212470"/>
    <lineage>
        <taxon>Bacteria</taxon>
        <taxon>Candidatus Eiseniibacteriota</taxon>
    </lineage>
</organism>
<keyword evidence="3" id="KW-0411">Iron-sulfur</keyword>